<keyword evidence="3" id="KW-1185">Reference proteome</keyword>
<evidence type="ECO:0000313" key="2">
    <source>
        <dbReference type="EMBL" id="RII37975.1"/>
    </source>
</evidence>
<dbReference type="InterPro" id="IPR029058">
    <property type="entry name" value="AB_hydrolase_fold"/>
</dbReference>
<dbReference type="Proteomes" id="UP000265848">
    <property type="component" value="Unassembled WGS sequence"/>
</dbReference>
<name>A0A399IXZ2_9RHOB</name>
<dbReference type="Gene3D" id="3.40.50.1820">
    <property type="entry name" value="alpha/beta hydrolase"/>
    <property type="match status" value="1"/>
</dbReference>
<dbReference type="PANTHER" id="PTHR43433:SF1">
    <property type="entry name" value="BLL5160 PROTEIN"/>
    <property type="match status" value="1"/>
</dbReference>
<dbReference type="EMBL" id="QWJJ01000013">
    <property type="protein sequence ID" value="RII37975.1"/>
    <property type="molecule type" value="Genomic_DNA"/>
</dbReference>
<dbReference type="RefSeq" id="WP_119399898.1">
    <property type="nucleotide sequence ID" value="NZ_QWJJ01000013.1"/>
</dbReference>
<keyword evidence="2" id="KW-0378">Hydrolase</keyword>
<evidence type="ECO:0000259" key="1">
    <source>
        <dbReference type="Pfam" id="PF12697"/>
    </source>
</evidence>
<dbReference type="AlphaFoldDB" id="A0A399IXZ2"/>
<gene>
    <name evidence="2" type="ORF">DL237_14995</name>
</gene>
<dbReference type="OrthoDB" id="9791366at2"/>
<dbReference type="SUPFAM" id="SSF53474">
    <property type="entry name" value="alpha/beta-Hydrolases"/>
    <property type="match status" value="1"/>
</dbReference>
<accession>A0A399IXZ2</accession>
<feature type="domain" description="AB hydrolase-1" evidence="1">
    <location>
        <begin position="23"/>
        <end position="256"/>
    </location>
</feature>
<evidence type="ECO:0000313" key="3">
    <source>
        <dbReference type="Proteomes" id="UP000265848"/>
    </source>
</evidence>
<dbReference type="InterPro" id="IPR050471">
    <property type="entry name" value="AB_hydrolase"/>
</dbReference>
<dbReference type="InterPro" id="IPR000073">
    <property type="entry name" value="AB_hydrolase_1"/>
</dbReference>
<organism evidence="2 3">
    <name type="scientific">Pseudooceanicola sediminis</name>
    <dbReference type="NCBI Taxonomy" id="2211117"/>
    <lineage>
        <taxon>Bacteria</taxon>
        <taxon>Pseudomonadati</taxon>
        <taxon>Pseudomonadota</taxon>
        <taxon>Alphaproteobacteria</taxon>
        <taxon>Rhodobacterales</taxon>
        <taxon>Paracoccaceae</taxon>
        <taxon>Pseudooceanicola</taxon>
    </lineage>
</organism>
<sequence>MPHFKAPDGASIYYEDTGTGTPLLCLSGLTRNARDFDFVAPHLPEVRMIRMDYRGRGLSEWTGPATYTVQTEAKDAVALLDHLGIARAAILGTSRGGLIALILAVTARNRLLGVAFNDVGPELSAEGLDNIAGYLGINPPFATLDAAAAARLPDPAFPGVPFDRWRQVMANTNVETAAGLVITYDPTLRDAVFGDTPQATPDLWPLFDALSDLPCAVIHGENSDLLSSAVVARMADHHPGLITAHVPDRGHIPFLDEEPSLAALSLWLEKLQ</sequence>
<dbReference type="PANTHER" id="PTHR43433">
    <property type="entry name" value="HYDROLASE, ALPHA/BETA FOLD FAMILY PROTEIN"/>
    <property type="match status" value="1"/>
</dbReference>
<proteinExistence type="predicted"/>
<dbReference type="Pfam" id="PF12697">
    <property type="entry name" value="Abhydrolase_6"/>
    <property type="match status" value="1"/>
</dbReference>
<comment type="caution">
    <text evidence="2">The sequence shown here is derived from an EMBL/GenBank/DDBJ whole genome shotgun (WGS) entry which is preliminary data.</text>
</comment>
<protein>
    <submittedName>
        <fullName evidence="2">Alpha/beta hydrolase</fullName>
    </submittedName>
</protein>
<reference evidence="2 3" key="1">
    <citation type="submission" date="2018-08" db="EMBL/GenBank/DDBJ databases">
        <title>Pseudooceanicola sediminis CY03 in the family Rhodobacteracea.</title>
        <authorList>
            <person name="Zhang Y.-J."/>
        </authorList>
    </citation>
    <scope>NUCLEOTIDE SEQUENCE [LARGE SCALE GENOMIC DNA]</scope>
    <source>
        <strain evidence="2 3">CY03</strain>
    </source>
</reference>
<dbReference type="GO" id="GO:0016787">
    <property type="term" value="F:hydrolase activity"/>
    <property type="evidence" value="ECO:0007669"/>
    <property type="project" value="UniProtKB-KW"/>
</dbReference>